<organism evidence="1 2">
    <name type="scientific">Acaulospora morrowiae</name>
    <dbReference type="NCBI Taxonomy" id="94023"/>
    <lineage>
        <taxon>Eukaryota</taxon>
        <taxon>Fungi</taxon>
        <taxon>Fungi incertae sedis</taxon>
        <taxon>Mucoromycota</taxon>
        <taxon>Glomeromycotina</taxon>
        <taxon>Glomeromycetes</taxon>
        <taxon>Diversisporales</taxon>
        <taxon>Acaulosporaceae</taxon>
        <taxon>Acaulospora</taxon>
    </lineage>
</organism>
<proteinExistence type="predicted"/>
<name>A0A9N9ND26_9GLOM</name>
<dbReference type="Proteomes" id="UP000789342">
    <property type="component" value="Unassembled WGS sequence"/>
</dbReference>
<comment type="caution">
    <text evidence="1">The sequence shown here is derived from an EMBL/GenBank/DDBJ whole genome shotgun (WGS) entry which is preliminary data.</text>
</comment>
<protein>
    <submittedName>
        <fullName evidence="1">13107_t:CDS:1</fullName>
    </submittedName>
</protein>
<feature type="non-terminal residue" evidence="1">
    <location>
        <position position="165"/>
    </location>
</feature>
<feature type="non-terminal residue" evidence="1">
    <location>
        <position position="1"/>
    </location>
</feature>
<dbReference type="EMBL" id="CAJVPV010023042">
    <property type="protein sequence ID" value="CAG8722525.1"/>
    <property type="molecule type" value="Genomic_DNA"/>
</dbReference>
<reference evidence="1" key="1">
    <citation type="submission" date="2021-06" db="EMBL/GenBank/DDBJ databases">
        <authorList>
            <person name="Kallberg Y."/>
            <person name="Tangrot J."/>
            <person name="Rosling A."/>
        </authorList>
    </citation>
    <scope>NUCLEOTIDE SEQUENCE</scope>
    <source>
        <strain evidence="1">CL551</strain>
    </source>
</reference>
<evidence type="ECO:0000313" key="2">
    <source>
        <dbReference type="Proteomes" id="UP000789342"/>
    </source>
</evidence>
<accession>A0A9N9ND26</accession>
<evidence type="ECO:0000313" key="1">
    <source>
        <dbReference type="EMBL" id="CAG8722525.1"/>
    </source>
</evidence>
<sequence>ASSDDIEAPSDRVRVEAFEASRKGVDAMEAVGESRKNDGSDDTTRIGKELISNCHVKDNKDGKKNNNIVQIKGDPRVDLQNDRDEVVIVPTGDITITSCDDLGGCSKKENGELVINGTSIMMKDGSRFMSRMPTPEGKTEYETEGEMLFISKWEPWDPEDSRNDD</sequence>
<gene>
    <name evidence="1" type="ORF">AMORRO_LOCUS13431</name>
</gene>
<keyword evidence="2" id="KW-1185">Reference proteome</keyword>
<dbReference type="AlphaFoldDB" id="A0A9N9ND26"/>